<name>A0A1G9WUZ9_9ACTN</name>
<dbReference type="GO" id="GO:0016747">
    <property type="term" value="F:acyltransferase activity, transferring groups other than amino-acyl groups"/>
    <property type="evidence" value="ECO:0007669"/>
    <property type="project" value="InterPro"/>
</dbReference>
<keyword evidence="2" id="KW-0808">Transferase</keyword>
<evidence type="ECO:0000313" key="2">
    <source>
        <dbReference type="EMBL" id="SDM88121.1"/>
    </source>
</evidence>
<feature type="domain" description="N-acetyltransferase" evidence="1">
    <location>
        <begin position="1"/>
        <end position="109"/>
    </location>
</feature>
<reference evidence="2 3" key="1">
    <citation type="submission" date="2016-10" db="EMBL/GenBank/DDBJ databases">
        <authorList>
            <person name="de Groot N.N."/>
        </authorList>
    </citation>
    <scope>NUCLEOTIDE SEQUENCE [LARGE SCALE GENOMIC DNA]</scope>
    <source>
        <strain evidence="2 3">CGMCC 1.11147</strain>
    </source>
</reference>
<gene>
    <name evidence="2" type="ORF">SAMN05192576_1167</name>
</gene>
<evidence type="ECO:0000313" key="3">
    <source>
        <dbReference type="Proteomes" id="UP000199004"/>
    </source>
</evidence>
<proteinExistence type="predicted"/>
<evidence type="ECO:0000259" key="1">
    <source>
        <dbReference type="PROSITE" id="PS51186"/>
    </source>
</evidence>
<dbReference type="InterPro" id="IPR016181">
    <property type="entry name" value="Acyl_CoA_acyltransferase"/>
</dbReference>
<dbReference type="Proteomes" id="UP000199004">
    <property type="component" value="Unassembled WGS sequence"/>
</dbReference>
<dbReference type="PROSITE" id="PS51186">
    <property type="entry name" value="GNAT"/>
    <property type="match status" value="1"/>
</dbReference>
<dbReference type="AlphaFoldDB" id="A0A1G9WUZ9"/>
<keyword evidence="3" id="KW-1185">Reference proteome</keyword>
<dbReference type="SUPFAM" id="SSF55729">
    <property type="entry name" value="Acyl-CoA N-acyltransferases (Nat)"/>
    <property type="match status" value="1"/>
</dbReference>
<dbReference type="EMBL" id="FNIC01000001">
    <property type="protein sequence ID" value="SDM88121.1"/>
    <property type="molecule type" value="Genomic_DNA"/>
</dbReference>
<protein>
    <submittedName>
        <fullName evidence="2">Acetyltransferase (GNAT) domain-containing protein</fullName>
    </submittedName>
</protein>
<dbReference type="Pfam" id="PF13508">
    <property type="entry name" value="Acetyltransf_7"/>
    <property type="match status" value="1"/>
</dbReference>
<accession>A0A1G9WUZ9</accession>
<organism evidence="2 3">
    <name type="scientific">Nocardioides szechwanensis</name>
    <dbReference type="NCBI Taxonomy" id="1005944"/>
    <lineage>
        <taxon>Bacteria</taxon>
        <taxon>Bacillati</taxon>
        <taxon>Actinomycetota</taxon>
        <taxon>Actinomycetes</taxon>
        <taxon>Propionibacteriales</taxon>
        <taxon>Nocardioidaceae</taxon>
        <taxon>Nocardioides</taxon>
    </lineage>
</organism>
<dbReference type="Gene3D" id="3.40.630.30">
    <property type="match status" value="1"/>
</dbReference>
<dbReference type="InterPro" id="IPR000182">
    <property type="entry name" value="GNAT_dom"/>
</dbReference>
<sequence>MLAPEPRPEDHPLAIDWQFHQNVAQVHAPLDSHAWVEKAAVEPALHGFGIGRRLLESVAAALVTEESAVLVLECAPDRVSFYTGLGYEMISSIADPAGPDASLMQHRIR</sequence>